<dbReference type="Proteomes" id="UP001210211">
    <property type="component" value="Unassembled WGS sequence"/>
</dbReference>
<dbReference type="SUPFAM" id="SSF57667">
    <property type="entry name" value="beta-beta-alpha zinc fingers"/>
    <property type="match status" value="1"/>
</dbReference>
<sequence length="454" mass="51879">MSVSLDIDAVVGESESRSETVETRSTRSKKRSIVWDHFDRIVGDKVICKHCDGTMTKGKNMGTSHMKRHLAVSCKKIAQEEREKIIVATVDDLFDAATFKFDPELTRGLLTLFFIDAEVPFAATESRFWEPAMRSMRPEYKCIGRHTMRDDCVAIFKAGYDATLAEFEELDSRVSFTSDIWTSSASLGYMCVTAHWIDKEFRFQKKIIALKQIPYPHTGRAVAHLIEKIWNDWKLDDKIFAITLDNSSVNDNAVRHLLNKLGNKMLFDGSHMHVRCSAHILNLIVQNGIDAINTAVWSIRELLKNIASSGSRLQVLNTILDELKLPHKRGLALDCPTRWNSTFAMVKEALGLQEALLRYVETASVVGPTPEHWRDAEAMAKFLESFLDATKSFSNVRRPSSHTYIKEIWNIRRLLLDEDYKDNAKLEKLALEMQPKFCKYWENPIFCSFCIPCG</sequence>
<keyword evidence="4" id="KW-0805">Transcription regulation</keyword>
<evidence type="ECO:0000313" key="10">
    <source>
        <dbReference type="Proteomes" id="UP001210211"/>
    </source>
</evidence>
<dbReference type="PANTHER" id="PTHR46481:SF5">
    <property type="entry name" value="OS08G0393150 PROTEIN"/>
    <property type="match status" value="1"/>
</dbReference>
<proteinExistence type="predicted"/>
<dbReference type="InterPro" id="IPR052035">
    <property type="entry name" value="ZnF_BED_domain_contain"/>
</dbReference>
<evidence type="ECO:0000256" key="4">
    <source>
        <dbReference type="ARBA" id="ARBA00023015"/>
    </source>
</evidence>
<evidence type="ECO:0000259" key="8">
    <source>
        <dbReference type="PROSITE" id="PS50808"/>
    </source>
</evidence>
<dbReference type="InterPro" id="IPR003656">
    <property type="entry name" value="Znf_BED"/>
</dbReference>
<comment type="caution">
    <text evidence="9">The sequence shown here is derived from an EMBL/GenBank/DDBJ whole genome shotgun (WGS) entry which is preliminary data.</text>
</comment>
<dbReference type="Pfam" id="PF14372">
    <property type="entry name" value="hAT-like_RNase-H"/>
    <property type="match status" value="1"/>
</dbReference>
<keyword evidence="6" id="KW-0804">Transcription</keyword>
<keyword evidence="2 7" id="KW-0863">Zinc-finger</keyword>
<keyword evidence="10" id="KW-1185">Reference proteome</keyword>
<dbReference type="GO" id="GO:0003677">
    <property type="term" value="F:DNA binding"/>
    <property type="evidence" value="ECO:0007669"/>
    <property type="project" value="UniProtKB-KW"/>
</dbReference>
<keyword evidence="1" id="KW-0479">Metal-binding</keyword>
<dbReference type="SMART" id="SM00614">
    <property type="entry name" value="ZnF_BED"/>
    <property type="match status" value="1"/>
</dbReference>
<organism evidence="9 10">
    <name type="scientific">Rhynchospora tenuis</name>
    <dbReference type="NCBI Taxonomy" id="198213"/>
    <lineage>
        <taxon>Eukaryota</taxon>
        <taxon>Viridiplantae</taxon>
        <taxon>Streptophyta</taxon>
        <taxon>Embryophyta</taxon>
        <taxon>Tracheophyta</taxon>
        <taxon>Spermatophyta</taxon>
        <taxon>Magnoliopsida</taxon>
        <taxon>Liliopsida</taxon>
        <taxon>Poales</taxon>
        <taxon>Cyperaceae</taxon>
        <taxon>Cyperoideae</taxon>
        <taxon>Rhynchosporeae</taxon>
        <taxon>Rhynchospora</taxon>
    </lineage>
</organism>
<dbReference type="PANTHER" id="PTHR46481">
    <property type="entry name" value="ZINC FINGER BED DOMAIN-CONTAINING PROTEIN 4"/>
    <property type="match status" value="1"/>
</dbReference>
<dbReference type="PROSITE" id="PS50808">
    <property type="entry name" value="ZF_BED"/>
    <property type="match status" value="1"/>
</dbReference>
<evidence type="ECO:0000313" key="9">
    <source>
        <dbReference type="EMBL" id="KAJ3698798.1"/>
    </source>
</evidence>
<evidence type="ECO:0000256" key="1">
    <source>
        <dbReference type="ARBA" id="ARBA00022723"/>
    </source>
</evidence>
<evidence type="ECO:0000256" key="6">
    <source>
        <dbReference type="ARBA" id="ARBA00023163"/>
    </source>
</evidence>
<dbReference type="Pfam" id="PF02892">
    <property type="entry name" value="zf-BED"/>
    <property type="match status" value="1"/>
</dbReference>
<evidence type="ECO:0000256" key="7">
    <source>
        <dbReference type="PROSITE-ProRule" id="PRU00027"/>
    </source>
</evidence>
<evidence type="ECO:0000256" key="3">
    <source>
        <dbReference type="ARBA" id="ARBA00022833"/>
    </source>
</evidence>
<gene>
    <name evidence="9" type="ORF">LUZ61_002503</name>
</gene>
<dbReference type="InterPro" id="IPR036236">
    <property type="entry name" value="Znf_C2H2_sf"/>
</dbReference>
<dbReference type="EMBL" id="JAMRDG010000001">
    <property type="protein sequence ID" value="KAJ3698798.1"/>
    <property type="molecule type" value="Genomic_DNA"/>
</dbReference>
<feature type="domain" description="BED-type" evidence="8">
    <location>
        <begin position="29"/>
        <end position="85"/>
    </location>
</feature>
<dbReference type="GO" id="GO:0008270">
    <property type="term" value="F:zinc ion binding"/>
    <property type="evidence" value="ECO:0007669"/>
    <property type="project" value="UniProtKB-KW"/>
</dbReference>
<evidence type="ECO:0000256" key="2">
    <source>
        <dbReference type="ARBA" id="ARBA00022771"/>
    </source>
</evidence>
<dbReference type="AlphaFoldDB" id="A0AAD5ZJ75"/>
<dbReference type="InterPro" id="IPR025525">
    <property type="entry name" value="hAT-like_transposase_RNase-H"/>
</dbReference>
<dbReference type="InterPro" id="IPR012337">
    <property type="entry name" value="RNaseH-like_sf"/>
</dbReference>
<dbReference type="SUPFAM" id="SSF53098">
    <property type="entry name" value="Ribonuclease H-like"/>
    <property type="match status" value="1"/>
</dbReference>
<evidence type="ECO:0000256" key="5">
    <source>
        <dbReference type="ARBA" id="ARBA00023125"/>
    </source>
</evidence>
<protein>
    <recommendedName>
        <fullName evidence="8">BED-type domain-containing protein</fullName>
    </recommendedName>
</protein>
<reference evidence="9 10" key="1">
    <citation type="journal article" date="2022" name="Cell">
        <title>Repeat-based holocentromeres influence genome architecture and karyotype evolution.</title>
        <authorList>
            <person name="Hofstatter P.G."/>
            <person name="Thangavel G."/>
            <person name="Lux T."/>
            <person name="Neumann P."/>
            <person name="Vondrak T."/>
            <person name="Novak P."/>
            <person name="Zhang M."/>
            <person name="Costa L."/>
            <person name="Castellani M."/>
            <person name="Scott A."/>
            <person name="Toegelov H."/>
            <person name="Fuchs J."/>
            <person name="Mata-Sucre Y."/>
            <person name="Dias Y."/>
            <person name="Vanzela A.L.L."/>
            <person name="Huettel B."/>
            <person name="Almeida C.C.S."/>
            <person name="Simkova H."/>
            <person name="Souza G."/>
            <person name="Pedrosa-Harand A."/>
            <person name="Macas J."/>
            <person name="Mayer K.F.X."/>
            <person name="Houben A."/>
            <person name="Marques A."/>
        </authorList>
    </citation>
    <scope>NUCLEOTIDE SEQUENCE [LARGE SCALE GENOMIC DNA]</scope>
    <source>
        <strain evidence="9">RhyTen1mFocal</strain>
    </source>
</reference>
<keyword evidence="3" id="KW-0862">Zinc</keyword>
<keyword evidence="5" id="KW-0238">DNA-binding</keyword>
<name>A0AAD5ZJ75_9POAL</name>
<accession>A0AAD5ZJ75</accession>